<dbReference type="Proteomes" id="UP000182413">
    <property type="component" value="Unassembled WGS sequence"/>
</dbReference>
<accession>A0A1G6Y837</accession>
<evidence type="ECO:0008006" key="3">
    <source>
        <dbReference type="Google" id="ProtNLM"/>
    </source>
</evidence>
<dbReference type="AlphaFoldDB" id="A0A1G6Y837"/>
<gene>
    <name evidence="1" type="ORF">SAMN05216575_1011468</name>
</gene>
<protein>
    <recommendedName>
        <fullName evidence="3">Nucleotide-diphospho-sugar transferase domain-containing protein</fullName>
    </recommendedName>
</protein>
<evidence type="ECO:0000313" key="2">
    <source>
        <dbReference type="Proteomes" id="UP000182413"/>
    </source>
</evidence>
<name>A0A1G6Y837_9GAMM</name>
<reference evidence="1 2" key="1">
    <citation type="submission" date="2016-10" db="EMBL/GenBank/DDBJ databases">
        <authorList>
            <person name="de Groot N.N."/>
        </authorList>
    </citation>
    <scope>NUCLEOTIDE SEQUENCE [LARGE SCALE GENOMIC DNA]</scope>
    <source>
        <strain evidence="1 2">JCM 10630</strain>
    </source>
</reference>
<proteinExistence type="predicted"/>
<evidence type="ECO:0000313" key="1">
    <source>
        <dbReference type="EMBL" id="SDD86589.1"/>
    </source>
</evidence>
<dbReference type="EMBL" id="FNAE01000001">
    <property type="protein sequence ID" value="SDD86589.1"/>
    <property type="molecule type" value="Genomic_DNA"/>
</dbReference>
<sequence>MMAEHVSRQLVYLVYGGKPEYHREAKYSILSALHHAQGSCPRILLYTDEPAQFTGWPVDIVELDADTLKVWTGPASYLHRRKAAAIRDALKYADQSIFIDTDTFFLDSPLRLFERLAKAQWLVDEIEGVWSECKGDELHTVLSPYLSEQHGVDQQMLLINSGVLGFQGAAAQLMDNTLALIDVMHPMVPRIHIIEQFAVGVAARHLGRPAESRGVIKHYFSGKNYWRHMVAAFFQRHGDAFSAHAIQAVREVPTAKPRPAWWHRLNFRLRSLFLPSRARSHAKLAYYAAVMRADPYAEACGHGYAEELRRKAIPAGESLSMQPWSKILSGQQKRYLARLLGEAASGSSRDLS</sequence>
<organism evidence="1 2">
    <name type="scientific">Ectopseudomonas alcaliphila</name>
    <dbReference type="NCBI Taxonomy" id="101564"/>
    <lineage>
        <taxon>Bacteria</taxon>
        <taxon>Pseudomonadati</taxon>
        <taxon>Pseudomonadota</taxon>
        <taxon>Gammaproteobacteria</taxon>
        <taxon>Pseudomonadales</taxon>
        <taxon>Pseudomonadaceae</taxon>
        <taxon>Ectopseudomonas</taxon>
    </lineage>
</organism>